<keyword evidence="3" id="KW-1133">Transmembrane helix</keyword>
<evidence type="ECO:0000313" key="5">
    <source>
        <dbReference type="EMBL" id="KAJ3138785.1"/>
    </source>
</evidence>
<sequence>MSLMQHGLSEMPAVFRNDGAALRLRRRLQHPRRIERYMAGTPAFRVFRVSAFVGAVAGVVGMILFSDFGPNAHCFQPIRNFYTVLEARFLTLSPEDELGTTDEEIDISKGDLFQLINNENSDWWYVRDENDHKRVGYVPRTYIATADKNGSPISVEDKDDAESQDGEKVALKNKVSRFSVGDRGRKSTARRTKEEISPELPIGCTESVLSAFKKKDDKILSRTLCPVVDSTGSGFVNLSMDQFTKRVRTLKSVPAQCTIGFSVIEAKNIESLIGDRRVLGRHIRMAVFDNKNVLSNVHSIPAINAKEFPSIWRFSSKASLLFPKDDENTCFLRTNEVDLQLCILFELCALLEMSETKVKTDMIEVSVGWGMLPLFTSDGTAVENKSYDIKLFSGSPFSKDAFAKDRTEKKTFFQILLHGNKHPRLNIKVWKLGQSVLDEIK</sequence>
<reference evidence="5" key="1">
    <citation type="submission" date="2020-05" db="EMBL/GenBank/DDBJ databases">
        <title>Phylogenomic resolution of chytrid fungi.</title>
        <authorList>
            <person name="Stajich J.E."/>
            <person name="Amses K."/>
            <person name="Simmons R."/>
            <person name="Seto K."/>
            <person name="Myers J."/>
            <person name="Bonds A."/>
            <person name="Quandt C.A."/>
            <person name="Barry K."/>
            <person name="Liu P."/>
            <person name="Grigoriev I."/>
            <person name="Longcore J.E."/>
            <person name="James T.Y."/>
        </authorList>
    </citation>
    <scope>NUCLEOTIDE SEQUENCE</scope>
    <source>
        <strain evidence="5">JEL0513</strain>
    </source>
</reference>
<dbReference type="PANTHER" id="PTHR15176:SF1">
    <property type="entry name" value="NEPHROCYSTIN-1"/>
    <property type="match status" value="1"/>
</dbReference>
<dbReference type="Proteomes" id="UP001211907">
    <property type="component" value="Unassembled WGS sequence"/>
</dbReference>
<evidence type="ECO:0000256" key="3">
    <source>
        <dbReference type="SAM" id="Phobius"/>
    </source>
</evidence>
<dbReference type="EMBL" id="JADGJH010000087">
    <property type="protein sequence ID" value="KAJ3138785.1"/>
    <property type="molecule type" value="Genomic_DNA"/>
</dbReference>
<organism evidence="5 6">
    <name type="scientific">Physocladia obscura</name>
    <dbReference type="NCBI Taxonomy" id="109957"/>
    <lineage>
        <taxon>Eukaryota</taxon>
        <taxon>Fungi</taxon>
        <taxon>Fungi incertae sedis</taxon>
        <taxon>Chytridiomycota</taxon>
        <taxon>Chytridiomycota incertae sedis</taxon>
        <taxon>Chytridiomycetes</taxon>
        <taxon>Chytridiales</taxon>
        <taxon>Chytriomycetaceae</taxon>
        <taxon>Physocladia</taxon>
    </lineage>
</organism>
<dbReference type="InterPro" id="IPR039687">
    <property type="entry name" value="NPHP1"/>
</dbReference>
<dbReference type="InterPro" id="IPR001452">
    <property type="entry name" value="SH3_domain"/>
</dbReference>
<dbReference type="PROSITE" id="PS50002">
    <property type="entry name" value="SH3"/>
    <property type="match status" value="1"/>
</dbReference>
<keyword evidence="1 2" id="KW-0728">SH3 domain</keyword>
<keyword evidence="3" id="KW-0812">Transmembrane</keyword>
<gene>
    <name evidence="5" type="primary">NPHP1</name>
    <name evidence="5" type="ORF">HK100_012323</name>
</gene>
<feature type="domain" description="SH3" evidence="4">
    <location>
        <begin position="70"/>
        <end position="148"/>
    </location>
</feature>
<dbReference type="SMART" id="SM00326">
    <property type="entry name" value="SH3"/>
    <property type="match status" value="1"/>
</dbReference>
<evidence type="ECO:0000256" key="1">
    <source>
        <dbReference type="ARBA" id="ARBA00022443"/>
    </source>
</evidence>
<keyword evidence="6" id="KW-1185">Reference proteome</keyword>
<dbReference type="GO" id="GO:0005737">
    <property type="term" value="C:cytoplasm"/>
    <property type="evidence" value="ECO:0007669"/>
    <property type="project" value="TreeGrafter"/>
</dbReference>
<evidence type="ECO:0000313" key="6">
    <source>
        <dbReference type="Proteomes" id="UP001211907"/>
    </source>
</evidence>
<dbReference type="Pfam" id="PF00018">
    <property type="entry name" value="SH3_1"/>
    <property type="match status" value="1"/>
</dbReference>
<dbReference type="PANTHER" id="PTHR15176">
    <property type="entry name" value="NEPHROCYSTIN"/>
    <property type="match status" value="1"/>
</dbReference>
<dbReference type="Gene3D" id="2.30.30.40">
    <property type="entry name" value="SH3 Domains"/>
    <property type="match status" value="1"/>
</dbReference>
<proteinExistence type="predicted"/>
<comment type="caution">
    <text evidence="5">The sequence shown here is derived from an EMBL/GenBank/DDBJ whole genome shotgun (WGS) entry which is preliminary data.</text>
</comment>
<dbReference type="SUPFAM" id="SSF50044">
    <property type="entry name" value="SH3-domain"/>
    <property type="match status" value="1"/>
</dbReference>
<keyword evidence="3" id="KW-0472">Membrane</keyword>
<evidence type="ECO:0000259" key="4">
    <source>
        <dbReference type="PROSITE" id="PS50002"/>
    </source>
</evidence>
<protein>
    <submittedName>
        <fullName evidence="5">Nephrocystin-1</fullName>
    </submittedName>
</protein>
<accession>A0AAD5T962</accession>
<dbReference type="GO" id="GO:0005929">
    <property type="term" value="C:cilium"/>
    <property type="evidence" value="ECO:0007669"/>
    <property type="project" value="TreeGrafter"/>
</dbReference>
<dbReference type="InterPro" id="IPR036028">
    <property type="entry name" value="SH3-like_dom_sf"/>
</dbReference>
<feature type="transmembrane region" description="Helical" evidence="3">
    <location>
        <begin position="46"/>
        <end position="65"/>
    </location>
</feature>
<evidence type="ECO:0000256" key="2">
    <source>
        <dbReference type="PROSITE-ProRule" id="PRU00192"/>
    </source>
</evidence>
<name>A0AAD5T962_9FUNG</name>
<dbReference type="AlphaFoldDB" id="A0AAD5T962"/>